<dbReference type="AlphaFoldDB" id="E9GUY6"/>
<evidence type="ECO:0000313" key="2">
    <source>
        <dbReference type="EMBL" id="EFX76706.1"/>
    </source>
</evidence>
<accession>E9GUY6</accession>
<feature type="region of interest" description="Disordered" evidence="1">
    <location>
        <begin position="309"/>
        <end position="329"/>
    </location>
</feature>
<reference evidence="2 3" key="1">
    <citation type="journal article" date="2011" name="Science">
        <title>The ecoresponsive genome of Daphnia pulex.</title>
        <authorList>
            <person name="Colbourne J.K."/>
            <person name="Pfrender M.E."/>
            <person name="Gilbert D."/>
            <person name="Thomas W.K."/>
            <person name="Tucker A."/>
            <person name="Oakley T.H."/>
            <person name="Tokishita S."/>
            <person name="Aerts A."/>
            <person name="Arnold G.J."/>
            <person name="Basu M.K."/>
            <person name="Bauer D.J."/>
            <person name="Caceres C.E."/>
            <person name="Carmel L."/>
            <person name="Casola C."/>
            <person name="Choi J.H."/>
            <person name="Detter J.C."/>
            <person name="Dong Q."/>
            <person name="Dusheyko S."/>
            <person name="Eads B.D."/>
            <person name="Frohlich T."/>
            <person name="Geiler-Samerotte K.A."/>
            <person name="Gerlach D."/>
            <person name="Hatcher P."/>
            <person name="Jogdeo S."/>
            <person name="Krijgsveld J."/>
            <person name="Kriventseva E.V."/>
            <person name="Kultz D."/>
            <person name="Laforsch C."/>
            <person name="Lindquist E."/>
            <person name="Lopez J."/>
            <person name="Manak J.R."/>
            <person name="Muller J."/>
            <person name="Pangilinan J."/>
            <person name="Patwardhan R.P."/>
            <person name="Pitluck S."/>
            <person name="Pritham E.J."/>
            <person name="Rechtsteiner A."/>
            <person name="Rho M."/>
            <person name="Rogozin I.B."/>
            <person name="Sakarya O."/>
            <person name="Salamov A."/>
            <person name="Schaack S."/>
            <person name="Shapiro H."/>
            <person name="Shiga Y."/>
            <person name="Skalitzky C."/>
            <person name="Smith Z."/>
            <person name="Souvorov A."/>
            <person name="Sung W."/>
            <person name="Tang Z."/>
            <person name="Tsuchiya D."/>
            <person name="Tu H."/>
            <person name="Vos H."/>
            <person name="Wang M."/>
            <person name="Wolf Y.I."/>
            <person name="Yamagata H."/>
            <person name="Yamada T."/>
            <person name="Ye Y."/>
            <person name="Shaw J.R."/>
            <person name="Andrews J."/>
            <person name="Crease T.J."/>
            <person name="Tang H."/>
            <person name="Lucas S.M."/>
            <person name="Robertson H.M."/>
            <person name="Bork P."/>
            <person name="Koonin E.V."/>
            <person name="Zdobnov E.M."/>
            <person name="Grigoriev I.V."/>
            <person name="Lynch M."/>
            <person name="Boore J.L."/>
        </authorList>
    </citation>
    <scope>NUCLEOTIDE SEQUENCE [LARGE SCALE GENOMIC DNA]</scope>
</reference>
<evidence type="ECO:0000313" key="3">
    <source>
        <dbReference type="Proteomes" id="UP000000305"/>
    </source>
</evidence>
<dbReference type="Proteomes" id="UP000000305">
    <property type="component" value="Unassembled WGS sequence"/>
</dbReference>
<proteinExistence type="predicted"/>
<keyword evidence="3" id="KW-1185">Reference proteome</keyword>
<dbReference type="EMBL" id="GL732567">
    <property type="protein sequence ID" value="EFX76706.1"/>
    <property type="molecule type" value="Genomic_DNA"/>
</dbReference>
<dbReference type="HOGENOM" id="CLU_845342_0_0_1"/>
<gene>
    <name evidence="2" type="ORF">DAPPUDRAFT_106797</name>
</gene>
<name>E9GUY6_DAPPU</name>
<protein>
    <submittedName>
        <fullName evidence="2">Uncharacterized protein</fullName>
    </submittedName>
</protein>
<sequence length="329" mass="36605">MTSARRLLCRDELLPTIVDKVDNPPFLFYVIIARYANEFVFLEEHTGGFLSDDEKDTRFILGLSPPRNGSLPSTNRKSSRAQAARSGLRAGHFIGHVLRSSHRKGSRVRHPSRARPAYRAEDNIKRRCGTTAWKLKMELTQKQGSASRVGYKCRLHLSGREGWGPCERPTANRVCHVIRDREIRAIHDKFQNGRITIREFLMKAAHHFYPVEDQDFEDQDFEDQDVEVMNRPIKEVRLSFEVLLEVPATAPVAAAEAANPPAVVAIEAANLAAVIATEVVNLAAVVAANPAAVVTTNPEVVVAVKSTCGPSHKRSKTRTAAPEWCSPEK</sequence>
<feature type="region of interest" description="Disordered" evidence="1">
    <location>
        <begin position="63"/>
        <end position="84"/>
    </location>
</feature>
<dbReference type="InParanoid" id="E9GUY6"/>
<organism evidence="2 3">
    <name type="scientific">Daphnia pulex</name>
    <name type="common">Water flea</name>
    <dbReference type="NCBI Taxonomy" id="6669"/>
    <lineage>
        <taxon>Eukaryota</taxon>
        <taxon>Metazoa</taxon>
        <taxon>Ecdysozoa</taxon>
        <taxon>Arthropoda</taxon>
        <taxon>Crustacea</taxon>
        <taxon>Branchiopoda</taxon>
        <taxon>Diplostraca</taxon>
        <taxon>Cladocera</taxon>
        <taxon>Anomopoda</taxon>
        <taxon>Daphniidae</taxon>
        <taxon>Daphnia</taxon>
    </lineage>
</organism>
<dbReference type="KEGG" id="dpx:DAPPUDRAFT_106797"/>
<evidence type="ECO:0000256" key="1">
    <source>
        <dbReference type="SAM" id="MobiDB-lite"/>
    </source>
</evidence>